<feature type="chain" id="PRO_5045802755" evidence="1">
    <location>
        <begin position="21"/>
        <end position="374"/>
    </location>
</feature>
<dbReference type="PROSITE" id="PS51257">
    <property type="entry name" value="PROKAR_LIPOPROTEIN"/>
    <property type="match status" value="1"/>
</dbReference>
<dbReference type="RefSeq" id="WP_305894273.1">
    <property type="nucleotide sequence ID" value="NZ_JAUZVZ010000018.1"/>
</dbReference>
<gene>
    <name evidence="2" type="ORF">Q3O60_12475</name>
</gene>
<name>A0ABT9H1R8_9GAMM</name>
<feature type="signal peptide" evidence="1">
    <location>
        <begin position="1"/>
        <end position="20"/>
    </location>
</feature>
<evidence type="ECO:0000313" key="3">
    <source>
        <dbReference type="Proteomes" id="UP001231616"/>
    </source>
</evidence>
<comment type="caution">
    <text evidence="2">The sequence shown here is derived from an EMBL/GenBank/DDBJ whole genome shotgun (WGS) entry which is preliminary data.</text>
</comment>
<evidence type="ECO:0000256" key="1">
    <source>
        <dbReference type="SAM" id="SignalP"/>
    </source>
</evidence>
<keyword evidence="3" id="KW-1185">Reference proteome</keyword>
<sequence>MHYFLRLSLLVSACLLIACGGSDGPLTSNPIPTPPPVAETPFTVEAAGLEERIIERLYQHEHYLFALTDNGLYRSGLTAETWQLIGFADMQVLDLSLINDHHFMAAVRHDDNDGYPVHSLFESTDAGQSWHEIKHNFGGTETEGIYALAYQPEQHLLYGSGLDVVAVSSNFGMSWQVLYGDWHTFGQPNRALAINSELQEVWSGGQGATENPLLYQYKLEQNSLHTHHQRMHEILTSGDADLSPVAMQSIRFGVQNPEHIYASGEGGIAFSSDNGLSWVNLMGDVDSRFYFDVILDPTVESRLFTAGWDKNFDSPQPLILEWSKDNGQSWEQFTYPNTAVFGGVRSMLALQHNQQLVLYFGLYRGGVMKVTPNF</sequence>
<dbReference type="InterPro" id="IPR015943">
    <property type="entry name" value="WD40/YVTN_repeat-like_dom_sf"/>
</dbReference>
<dbReference type="SUPFAM" id="SSF110296">
    <property type="entry name" value="Oligoxyloglucan reducing end-specific cellobiohydrolase"/>
    <property type="match status" value="1"/>
</dbReference>
<accession>A0ABT9H1R8</accession>
<dbReference type="Gene3D" id="2.130.10.10">
    <property type="entry name" value="YVTN repeat-like/Quinoprotein amine dehydrogenase"/>
    <property type="match status" value="2"/>
</dbReference>
<organism evidence="2 3">
    <name type="scientific">Alkalimonas collagenimarina</name>
    <dbReference type="NCBI Taxonomy" id="400390"/>
    <lineage>
        <taxon>Bacteria</taxon>
        <taxon>Pseudomonadati</taxon>
        <taxon>Pseudomonadota</taxon>
        <taxon>Gammaproteobacteria</taxon>
        <taxon>Alkalimonas</taxon>
    </lineage>
</organism>
<keyword evidence="1" id="KW-0732">Signal</keyword>
<reference evidence="2 3" key="1">
    <citation type="submission" date="2023-08" db="EMBL/GenBank/DDBJ databases">
        <authorList>
            <person name="Joshi A."/>
            <person name="Thite S."/>
        </authorList>
    </citation>
    <scope>NUCLEOTIDE SEQUENCE [LARGE SCALE GENOMIC DNA]</scope>
    <source>
        <strain evidence="2 3">AC40</strain>
    </source>
</reference>
<dbReference type="Proteomes" id="UP001231616">
    <property type="component" value="Unassembled WGS sequence"/>
</dbReference>
<proteinExistence type="predicted"/>
<evidence type="ECO:0000313" key="2">
    <source>
        <dbReference type="EMBL" id="MDP4537009.1"/>
    </source>
</evidence>
<dbReference type="EMBL" id="JAUZVZ010000018">
    <property type="protein sequence ID" value="MDP4537009.1"/>
    <property type="molecule type" value="Genomic_DNA"/>
</dbReference>
<protein>
    <submittedName>
        <fullName evidence="2">Uncharacterized protein</fullName>
    </submittedName>
</protein>